<evidence type="ECO:0000256" key="5">
    <source>
        <dbReference type="SAM" id="Phobius"/>
    </source>
</evidence>
<proteinExistence type="predicted"/>
<dbReference type="EMBL" id="JARBDR010000214">
    <property type="protein sequence ID" value="KAJ8318636.1"/>
    <property type="molecule type" value="Genomic_DNA"/>
</dbReference>
<sequence length="517" mass="58400">MYPKDRVSIKDQPSQLLIPVLAAKIMKYTKVPLVTISDDDSDEDEIYNRDNGQQFGDLELKLIPSPNTKVVRKTKFRHPKVVTAYSAYKKLCIAGSVIAFILAVALVIIIKFKLLSGDNLTIRSKQTSSWKHIFNNSGSESCIRLIDVDGDGRDDILLGAASSVDLNQVAVLSYDVKKYCALNSTTLWMGDDKNLERPWNIYQAAALPDFDGDGVPEVLISHGGDPTLPPQEHNRKSGRLIVFSGATGKSFGERYLNMPENKETYMSPVIYTCKDGSQYIFFGSGGETVPGDLMIISVADFYRYVMHKGPNAKVPGTRGAYNHWPKRGRSAKGILTLFNTPAPGYFNDDDTLDFMLHWSTGEWPFYNHSIAYVINGKDGKFLWSLNSSMYEMSSDLVLQTKEQYRDMYLFRVKGRTSKVYRDSHGAIHGVGVQRNITKRHRPSSKKHKGTTAKELEEYEKDYAKNHYLCSELADANIKAETFLMDRSLVNQPIKALEYGAEKYTYGKNAFVFYHYVY</sequence>
<dbReference type="SUPFAM" id="SSF69318">
    <property type="entry name" value="Integrin alpha N-terminal domain"/>
    <property type="match status" value="1"/>
</dbReference>
<accession>A0ABQ9FMY4</accession>
<organism evidence="6 7">
    <name type="scientific">Tegillarca granosa</name>
    <name type="common">Malaysian cockle</name>
    <name type="synonym">Anadara granosa</name>
    <dbReference type="NCBI Taxonomy" id="220873"/>
    <lineage>
        <taxon>Eukaryota</taxon>
        <taxon>Metazoa</taxon>
        <taxon>Spiralia</taxon>
        <taxon>Lophotrochozoa</taxon>
        <taxon>Mollusca</taxon>
        <taxon>Bivalvia</taxon>
        <taxon>Autobranchia</taxon>
        <taxon>Pteriomorphia</taxon>
        <taxon>Arcoida</taxon>
        <taxon>Arcoidea</taxon>
        <taxon>Arcidae</taxon>
        <taxon>Tegillarca</taxon>
    </lineage>
</organism>
<comment type="subcellular location">
    <subcellularLocation>
        <location evidence="1">Membrane</location>
        <topology evidence="1">Single-pass membrane protein</topology>
    </subcellularLocation>
</comment>
<evidence type="ECO:0000313" key="7">
    <source>
        <dbReference type="Proteomes" id="UP001217089"/>
    </source>
</evidence>
<keyword evidence="3 5" id="KW-1133">Transmembrane helix</keyword>
<evidence type="ECO:0000256" key="1">
    <source>
        <dbReference type="ARBA" id="ARBA00004167"/>
    </source>
</evidence>
<dbReference type="InterPro" id="IPR028994">
    <property type="entry name" value="Integrin_alpha_N"/>
</dbReference>
<evidence type="ECO:0000256" key="2">
    <source>
        <dbReference type="ARBA" id="ARBA00022692"/>
    </source>
</evidence>
<dbReference type="Gene3D" id="2.130.10.130">
    <property type="entry name" value="Integrin alpha, N-terminal"/>
    <property type="match status" value="1"/>
</dbReference>
<feature type="transmembrane region" description="Helical" evidence="5">
    <location>
        <begin position="91"/>
        <end position="110"/>
    </location>
</feature>
<dbReference type="PANTHER" id="PTHR21419:SF36">
    <property type="entry name" value="PROTEIN FAM234A-LIKE"/>
    <property type="match status" value="1"/>
</dbReference>
<dbReference type="InterPro" id="IPR045232">
    <property type="entry name" value="FAM234"/>
</dbReference>
<keyword evidence="4 5" id="KW-0472">Membrane</keyword>
<keyword evidence="7" id="KW-1185">Reference proteome</keyword>
<evidence type="ECO:0000313" key="6">
    <source>
        <dbReference type="EMBL" id="KAJ8318636.1"/>
    </source>
</evidence>
<keyword evidence="2 5" id="KW-0812">Transmembrane</keyword>
<reference evidence="6 7" key="1">
    <citation type="submission" date="2022-12" db="EMBL/GenBank/DDBJ databases">
        <title>Chromosome-level genome of Tegillarca granosa.</title>
        <authorList>
            <person name="Kim J."/>
        </authorList>
    </citation>
    <scope>NUCLEOTIDE SEQUENCE [LARGE SCALE GENOMIC DNA]</scope>
    <source>
        <strain evidence="6">Teg-2019</strain>
        <tissue evidence="6">Adductor muscle</tissue>
    </source>
</reference>
<comment type="caution">
    <text evidence="6">The sequence shown here is derived from an EMBL/GenBank/DDBJ whole genome shotgun (WGS) entry which is preliminary data.</text>
</comment>
<dbReference type="PANTHER" id="PTHR21419">
    <property type="match status" value="1"/>
</dbReference>
<name>A0ABQ9FMY4_TEGGR</name>
<gene>
    <name evidence="6" type="ORF">KUTeg_003727</name>
</gene>
<evidence type="ECO:0000256" key="4">
    <source>
        <dbReference type="ARBA" id="ARBA00023136"/>
    </source>
</evidence>
<protein>
    <submittedName>
        <fullName evidence="6">Uncharacterized protein</fullName>
    </submittedName>
</protein>
<evidence type="ECO:0000256" key="3">
    <source>
        <dbReference type="ARBA" id="ARBA00022989"/>
    </source>
</evidence>
<dbReference type="Proteomes" id="UP001217089">
    <property type="component" value="Unassembled WGS sequence"/>
</dbReference>